<name>A0A9W3HN36_CAMBA</name>
<organism evidence="2">
    <name type="scientific">Camelus bactrianus</name>
    <name type="common">Bactrian camel</name>
    <dbReference type="NCBI Taxonomy" id="9837"/>
    <lineage>
        <taxon>Eukaryota</taxon>
        <taxon>Metazoa</taxon>
        <taxon>Chordata</taxon>
        <taxon>Craniata</taxon>
        <taxon>Vertebrata</taxon>
        <taxon>Euteleostomi</taxon>
        <taxon>Mammalia</taxon>
        <taxon>Eutheria</taxon>
        <taxon>Laurasiatheria</taxon>
        <taxon>Artiodactyla</taxon>
        <taxon>Tylopoda</taxon>
        <taxon>Camelidae</taxon>
        <taxon>Camelus</taxon>
    </lineage>
</organism>
<proteinExistence type="predicted"/>
<feature type="region of interest" description="Disordered" evidence="1">
    <location>
        <begin position="1"/>
        <end position="39"/>
    </location>
</feature>
<feature type="region of interest" description="Disordered" evidence="1">
    <location>
        <begin position="238"/>
        <end position="279"/>
    </location>
</feature>
<feature type="region of interest" description="Disordered" evidence="1">
    <location>
        <begin position="51"/>
        <end position="79"/>
    </location>
</feature>
<feature type="compositionally biased region" description="Basic and acidic residues" evidence="1">
    <location>
        <begin position="1"/>
        <end position="10"/>
    </location>
</feature>
<sequence length="345" mass="36307">MPDLKPDRSRNHCSASGCEAAAAVSGKETGTRRGRLPADFRASTRAAARLGAQTSSDHFSCSRRRVQRSRNLAGRNPSRSIRFQGATWGALEGSACGNKPEPGKQFSPRMGSRASKKEAAHRVQPVTQTSAETHVTAPVPCPPVGPAGASCPDLGAQPVPGPACWPDMRPSWAAPSWMGRPAPWSYMCTPSIGHLWIGYPCPAASAPSVWTWGVSSADPLVGRQHAAPLASGVFPYPAGPPPPYPSDPPAPSGDASGHCTQEGWKTPASSAPPAAVEGPSRGASYSMMYQFLPSEWASRLSIWAPKPSSSPELCPLPPSPSGDPQGEPSCPQLPRPPSRVCRRLF</sequence>
<evidence type="ECO:0000256" key="1">
    <source>
        <dbReference type="SAM" id="MobiDB-lite"/>
    </source>
</evidence>
<accession>A0A9W3HN36</accession>
<gene>
    <name evidence="2" type="primary">CUNH3orf56</name>
</gene>
<evidence type="ECO:0000313" key="2">
    <source>
        <dbReference type="RefSeq" id="XP_045377875.1"/>
    </source>
</evidence>
<reference evidence="2" key="1">
    <citation type="submission" date="2025-08" db="UniProtKB">
        <authorList>
            <consortium name="RefSeq"/>
        </authorList>
    </citation>
    <scope>IDENTIFICATION</scope>
    <source>
        <tissue evidence="2">Blood</tissue>
    </source>
</reference>
<dbReference type="RefSeq" id="XP_045377875.1">
    <property type="nucleotide sequence ID" value="XM_045521919.1"/>
</dbReference>
<dbReference type="AlphaFoldDB" id="A0A9W3HN36"/>
<feature type="region of interest" description="Disordered" evidence="1">
    <location>
        <begin position="306"/>
        <end position="345"/>
    </location>
</feature>
<protein>
    <submittedName>
        <fullName evidence="2">Uncharacterized protein</fullName>
    </submittedName>
</protein>
<feature type="compositionally biased region" description="Pro residues" evidence="1">
    <location>
        <begin position="238"/>
        <end position="251"/>
    </location>
</feature>